<feature type="transmembrane region" description="Helical" evidence="2">
    <location>
        <begin position="323"/>
        <end position="342"/>
    </location>
</feature>
<evidence type="ECO:0000256" key="1">
    <source>
        <dbReference type="SAM" id="MobiDB-lite"/>
    </source>
</evidence>
<evidence type="ECO:0000313" key="4">
    <source>
        <dbReference type="EMBL" id="MDF3299240.1"/>
    </source>
</evidence>
<evidence type="ECO:0000256" key="2">
    <source>
        <dbReference type="SAM" id="Phobius"/>
    </source>
</evidence>
<feature type="region of interest" description="Disordered" evidence="1">
    <location>
        <begin position="216"/>
        <end position="267"/>
    </location>
</feature>
<accession>A0ABT6A5Y7</accession>
<protein>
    <submittedName>
        <fullName evidence="4">DUF6286 domain-containing protein</fullName>
    </submittedName>
</protein>
<feature type="compositionally biased region" description="Pro residues" evidence="1">
    <location>
        <begin position="443"/>
        <end position="452"/>
    </location>
</feature>
<proteinExistence type="predicted"/>
<dbReference type="EMBL" id="JARJBB010000004">
    <property type="protein sequence ID" value="MDF3299240.1"/>
    <property type="molecule type" value="Genomic_DNA"/>
</dbReference>
<keyword evidence="2" id="KW-0472">Membrane</keyword>
<gene>
    <name evidence="4" type="ORF">P3H78_11440</name>
</gene>
<feature type="compositionally biased region" description="Low complexity" evidence="1">
    <location>
        <begin position="475"/>
        <end position="499"/>
    </location>
</feature>
<keyword evidence="2" id="KW-0812">Transmembrane</keyword>
<keyword evidence="2" id="KW-1133">Transmembrane helix</keyword>
<feature type="domain" description="DUF6286" evidence="3">
    <location>
        <begin position="332"/>
        <end position="435"/>
    </location>
</feature>
<keyword evidence="5" id="KW-1185">Reference proteome</keyword>
<reference evidence="4 5" key="1">
    <citation type="submission" date="2023-03" db="EMBL/GenBank/DDBJ databases">
        <title>Draft genome sequence of Streptomyces sp. K1PA1 isolated from peat swamp forest in Thailand.</title>
        <authorList>
            <person name="Klaysubun C."/>
            <person name="Duangmal K."/>
        </authorList>
    </citation>
    <scope>NUCLEOTIDE SEQUENCE [LARGE SCALE GENOMIC DNA]</scope>
    <source>
        <strain evidence="4 5">K1PA1</strain>
    </source>
</reference>
<dbReference type="Proteomes" id="UP001221150">
    <property type="component" value="Unassembled WGS sequence"/>
</dbReference>
<dbReference type="InterPro" id="IPR046253">
    <property type="entry name" value="DUF6286"/>
</dbReference>
<feature type="compositionally biased region" description="Basic residues" evidence="1">
    <location>
        <begin position="256"/>
        <end position="267"/>
    </location>
</feature>
<organism evidence="4 5">
    <name type="scientific">Streptomyces tropicalis</name>
    <dbReference type="NCBI Taxonomy" id="3034234"/>
    <lineage>
        <taxon>Bacteria</taxon>
        <taxon>Bacillati</taxon>
        <taxon>Actinomycetota</taxon>
        <taxon>Actinomycetes</taxon>
        <taxon>Kitasatosporales</taxon>
        <taxon>Streptomycetaceae</taxon>
        <taxon>Streptomyces</taxon>
    </lineage>
</organism>
<evidence type="ECO:0000259" key="3">
    <source>
        <dbReference type="Pfam" id="PF19803"/>
    </source>
</evidence>
<dbReference type="Pfam" id="PF19803">
    <property type="entry name" value="DUF6286"/>
    <property type="match status" value="1"/>
</dbReference>
<feature type="region of interest" description="Disordered" evidence="1">
    <location>
        <begin position="84"/>
        <end position="203"/>
    </location>
</feature>
<feature type="region of interest" description="Disordered" evidence="1">
    <location>
        <begin position="438"/>
        <end position="505"/>
    </location>
</feature>
<comment type="caution">
    <text evidence="4">The sequence shown here is derived from an EMBL/GenBank/DDBJ whole genome shotgun (WGS) entry which is preliminary data.</text>
</comment>
<feature type="compositionally biased region" description="Low complexity" evidence="1">
    <location>
        <begin position="113"/>
        <end position="124"/>
    </location>
</feature>
<feature type="compositionally biased region" description="Basic and acidic residues" evidence="1">
    <location>
        <begin position="125"/>
        <end position="152"/>
    </location>
</feature>
<dbReference type="RefSeq" id="WP_276108772.1">
    <property type="nucleotide sequence ID" value="NZ_JARJBB010000004.1"/>
</dbReference>
<feature type="compositionally biased region" description="Low complexity" evidence="1">
    <location>
        <begin position="153"/>
        <end position="167"/>
    </location>
</feature>
<sequence>MTGPAQRGRTTVSDRAVRRIAEQAAGEVLPASVPHTAGGAATVRGRRAAVALRVALPYPVPLSELVQRVQRHVAERTRDLTGLTVGTPRLTVTRLSAPPAGSGLPGPAPRPAGPAAAIPAGRSAGDAHDARDARDARGVRDARSVRDTHPDPAARATDSAASTSAASEPGTGPATDAASGTSTDPAADARPATGAVSVTGPDPVCFRPVPGAASAADLATDPAPGAAPVASGRGADAKAQSGGSVPGAPSADGTRRRSAARAPRRRWSARRVPTALLTLLAGGACAAVTADVVRVHATHHPAAGWRMRAVEWLSGHGPGDTPAAVAAGVIAVIGLWLLVLACTPGRRGLLTLDVAGPGWTAAVDRPAVAALVRDDVGDVPGVAEVRVRAGRRRVSVRAGLAFGDLGPAREQATEAARRALEGCRLRRAPRLAVTVVPDAVWQPPEPPQPPPAHDGLRPSAAGSAAVRPQDGSGPGDTATDPAHTPAAPSAAPSGALPGTRPKGQV</sequence>
<evidence type="ECO:0000313" key="5">
    <source>
        <dbReference type="Proteomes" id="UP001221150"/>
    </source>
</evidence>
<feature type="transmembrane region" description="Helical" evidence="2">
    <location>
        <begin position="274"/>
        <end position="297"/>
    </location>
</feature>
<name>A0ABT6A5Y7_9ACTN</name>